<dbReference type="Proteomes" id="UP001341281">
    <property type="component" value="Chromosome 06"/>
</dbReference>
<sequence>MSWEMRLLACTHAVARGGVLLYCLVLALSFWFALGCLVQQASSTVLQVAFLSKQNSDPSHHLRHNYTISPRGNGASLQGAAGAMRLLAWNCRGSGGGLCSPTMNHLVRICVSTKAKLIFISETRKQKVNSKNLKSKLCFDHAHIVPSIGLSGGLWLLWKDEFDLKVIISSPNYILDKSVHQPSATSFTLVCIYGDPHHSRTDVIWQDVLNFIENYPQQTCFDCGLFDLGYHGPAFTWSNKRFASMPTYERLDRCLANTDWINAFPNTSVHHLPMLYSDHCPILIKMDSLVQKFKKPFRFENRWLQEADFQQVAKDSWSRSRRRDFNLKTTYLAADLKTWRRKKPNISDQITTIENQLSVLQAQTPTLHNHRSQQMLIQQHHDVMQKNEEYHKQRAKKQWAALGDRNTNFFHKCILKRARKNKIPFILTHDGHTLTTNEHMTDYFRGYFTNLFTSQLNGLPLQEMEFKEGQGPDTLHDAFTESIPTAIEIWNTVKAMRNDAAPGPDGLNAAFYKAAWPWIARDVVDLVTKFYQTAQLPQELNKTFITLIPKAPINVQRAVTPQAMQILNKAWQDANLQPKLKTFLWRLLRYFHSRLRNVSERKISGPQLQAENPGTCTKLQLTSATIHSDNQEVVTALNDPYPISKSSHWRLRPVIATIVNNHKI</sequence>
<evidence type="ECO:0000313" key="1">
    <source>
        <dbReference type="EMBL" id="WVZ80053.1"/>
    </source>
</evidence>
<organism evidence="1 2">
    <name type="scientific">Paspalum notatum var. saurae</name>
    <dbReference type="NCBI Taxonomy" id="547442"/>
    <lineage>
        <taxon>Eukaryota</taxon>
        <taxon>Viridiplantae</taxon>
        <taxon>Streptophyta</taxon>
        <taxon>Embryophyta</taxon>
        <taxon>Tracheophyta</taxon>
        <taxon>Spermatophyta</taxon>
        <taxon>Magnoliopsida</taxon>
        <taxon>Liliopsida</taxon>
        <taxon>Poales</taxon>
        <taxon>Poaceae</taxon>
        <taxon>PACMAD clade</taxon>
        <taxon>Panicoideae</taxon>
        <taxon>Andropogonodae</taxon>
        <taxon>Paspaleae</taxon>
        <taxon>Paspalinae</taxon>
        <taxon>Paspalum</taxon>
    </lineage>
</organism>
<dbReference type="PANTHER" id="PTHR33710:SF79">
    <property type="entry name" value="OS06G0205337 PROTEIN"/>
    <property type="match status" value="1"/>
</dbReference>
<evidence type="ECO:0000313" key="2">
    <source>
        <dbReference type="Proteomes" id="UP001341281"/>
    </source>
</evidence>
<dbReference type="InterPro" id="IPR036691">
    <property type="entry name" value="Endo/exonu/phosph_ase_sf"/>
</dbReference>
<reference evidence="1 2" key="1">
    <citation type="submission" date="2024-02" db="EMBL/GenBank/DDBJ databases">
        <title>High-quality chromosome-scale genome assembly of Pensacola bahiagrass (Paspalum notatum Flugge var. saurae).</title>
        <authorList>
            <person name="Vega J.M."/>
            <person name="Podio M."/>
            <person name="Orjuela J."/>
            <person name="Siena L.A."/>
            <person name="Pessino S.C."/>
            <person name="Combes M.C."/>
            <person name="Mariac C."/>
            <person name="Albertini E."/>
            <person name="Pupilli F."/>
            <person name="Ortiz J.P.A."/>
            <person name="Leblanc O."/>
        </authorList>
    </citation>
    <scope>NUCLEOTIDE SEQUENCE [LARGE SCALE GENOMIC DNA]</scope>
    <source>
        <strain evidence="1">R1</strain>
        <tissue evidence="1">Leaf</tissue>
    </source>
</reference>
<evidence type="ECO:0008006" key="3">
    <source>
        <dbReference type="Google" id="ProtNLM"/>
    </source>
</evidence>
<dbReference type="SUPFAM" id="SSF56219">
    <property type="entry name" value="DNase I-like"/>
    <property type="match status" value="1"/>
</dbReference>
<dbReference type="Gene3D" id="3.60.10.10">
    <property type="entry name" value="Endonuclease/exonuclease/phosphatase"/>
    <property type="match status" value="1"/>
</dbReference>
<name>A0AAQ3WZJ8_PASNO</name>
<keyword evidence="2" id="KW-1185">Reference proteome</keyword>
<dbReference type="EMBL" id="CP144750">
    <property type="protein sequence ID" value="WVZ80053.1"/>
    <property type="molecule type" value="Genomic_DNA"/>
</dbReference>
<protein>
    <recommendedName>
        <fullName evidence="3">Endonuclease/exonuclease/phosphatase domain-containing protein</fullName>
    </recommendedName>
</protein>
<dbReference type="AlphaFoldDB" id="A0AAQ3WZJ8"/>
<dbReference type="PANTHER" id="PTHR33710">
    <property type="entry name" value="BNAC02G09200D PROTEIN"/>
    <property type="match status" value="1"/>
</dbReference>
<gene>
    <name evidence="1" type="ORF">U9M48_027564</name>
</gene>
<accession>A0AAQ3WZJ8</accession>
<proteinExistence type="predicted"/>